<organism evidence="1">
    <name type="scientific">Anguilla anguilla</name>
    <name type="common">European freshwater eel</name>
    <name type="synonym">Muraena anguilla</name>
    <dbReference type="NCBI Taxonomy" id="7936"/>
    <lineage>
        <taxon>Eukaryota</taxon>
        <taxon>Metazoa</taxon>
        <taxon>Chordata</taxon>
        <taxon>Craniata</taxon>
        <taxon>Vertebrata</taxon>
        <taxon>Euteleostomi</taxon>
        <taxon>Actinopterygii</taxon>
        <taxon>Neopterygii</taxon>
        <taxon>Teleostei</taxon>
        <taxon>Anguilliformes</taxon>
        <taxon>Anguillidae</taxon>
        <taxon>Anguilla</taxon>
    </lineage>
</organism>
<dbReference type="EMBL" id="GBXM01081705">
    <property type="protein sequence ID" value="JAH26872.1"/>
    <property type="molecule type" value="Transcribed_RNA"/>
</dbReference>
<evidence type="ECO:0000313" key="1">
    <source>
        <dbReference type="EMBL" id="JAH26872.1"/>
    </source>
</evidence>
<dbReference type="AlphaFoldDB" id="A0A0E9RDL1"/>
<name>A0A0E9RDL1_ANGAN</name>
<reference evidence="1" key="2">
    <citation type="journal article" date="2015" name="Fish Shellfish Immunol.">
        <title>Early steps in the European eel (Anguilla anguilla)-Vibrio vulnificus interaction in the gills: Role of the RtxA13 toxin.</title>
        <authorList>
            <person name="Callol A."/>
            <person name="Pajuelo D."/>
            <person name="Ebbesson L."/>
            <person name="Teles M."/>
            <person name="MacKenzie S."/>
            <person name="Amaro C."/>
        </authorList>
    </citation>
    <scope>NUCLEOTIDE SEQUENCE</scope>
</reference>
<protein>
    <submittedName>
        <fullName evidence="1">Uncharacterized protein</fullName>
    </submittedName>
</protein>
<accession>A0A0E9RDL1</accession>
<sequence length="25" mass="2933">MTKKRTIVLPKKKLPRDLLPDKCLP</sequence>
<proteinExistence type="predicted"/>
<reference evidence="1" key="1">
    <citation type="submission" date="2014-11" db="EMBL/GenBank/DDBJ databases">
        <authorList>
            <person name="Amaro Gonzalez C."/>
        </authorList>
    </citation>
    <scope>NUCLEOTIDE SEQUENCE</scope>
</reference>